<keyword evidence="6" id="KW-1185">Reference proteome</keyword>
<dbReference type="InterPro" id="IPR016166">
    <property type="entry name" value="FAD-bd_PCMH"/>
</dbReference>
<reference evidence="5 6" key="1">
    <citation type="journal article" date="2017" name="Int. J. Syst. Evol. Microbiol.">
        <title>Bacillus notoginsengisoli sp. nov., a novel bacterium isolated from the rhizosphere of Panax notoginseng.</title>
        <authorList>
            <person name="Zhang M.Y."/>
            <person name="Cheng J."/>
            <person name="Cai Y."/>
            <person name="Zhang T.Y."/>
            <person name="Wu Y.Y."/>
            <person name="Manikprabhu D."/>
            <person name="Li W.J."/>
            <person name="Zhang Y.X."/>
        </authorList>
    </citation>
    <scope>NUCLEOTIDE SEQUENCE [LARGE SCALE GENOMIC DNA]</scope>
    <source>
        <strain evidence="5 6">JCM 30743</strain>
    </source>
</reference>
<dbReference type="Gene3D" id="3.30.390.50">
    <property type="entry name" value="CO dehydrogenase flavoprotein, C-terminal domain"/>
    <property type="match status" value="1"/>
</dbReference>
<accession>A0A417YSI5</accession>
<dbReference type="SUPFAM" id="SSF55447">
    <property type="entry name" value="CO dehydrogenase flavoprotein C-terminal domain-like"/>
    <property type="match status" value="1"/>
</dbReference>
<keyword evidence="2" id="KW-0274">FAD</keyword>
<dbReference type="InterPro" id="IPR005107">
    <property type="entry name" value="CO_DH_flav_C"/>
</dbReference>
<dbReference type="GO" id="GO:0071949">
    <property type="term" value="F:FAD binding"/>
    <property type="evidence" value="ECO:0007669"/>
    <property type="project" value="InterPro"/>
</dbReference>
<dbReference type="SMART" id="SM01092">
    <property type="entry name" value="CO_deh_flav_C"/>
    <property type="match status" value="1"/>
</dbReference>
<dbReference type="Gene3D" id="3.30.43.10">
    <property type="entry name" value="Uridine Diphospho-n-acetylenolpyruvylglucosamine Reductase, domain 2"/>
    <property type="match status" value="1"/>
</dbReference>
<dbReference type="GO" id="GO:0016491">
    <property type="term" value="F:oxidoreductase activity"/>
    <property type="evidence" value="ECO:0007669"/>
    <property type="project" value="UniProtKB-KW"/>
</dbReference>
<evidence type="ECO:0000256" key="1">
    <source>
        <dbReference type="ARBA" id="ARBA00022630"/>
    </source>
</evidence>
<keyword evidence="1" id="KW-0285">Flavoprotein</keyword>
<comment type="caution">
    <text evidence="5">The sequence shown here is derived from an EMBL/GenBank/DDBJ whole genome shotgun (WGS) entry which is preliminary data.</text>
</comment>
<evidence type="ECO:0000313" key="6">
    <source>
        <dbReference type="Proteomes" id="UP000284416"/>
    </source>
</evidence>
<dbReference type="OrthoDB" id="9774454at2"/>
<dbReference type="InterPro" id="IPR036318">
    <property type="entry name" value="FAD-bd_PCMH-like_sf"/>
</dbReference>
<dbReference type="RefSeq" id="WP_118921287.1">
    <property type="nucleotide sequence ID" value="NZ_QWEG01000008.1"/>
</dbReference>
<keyword evidence="3" id="KW-0560">Oxidoreductase</keyword>
<dbReference type="PANTHER" id="PTHR42659">
    <property type="entry name" value="XANTHINE DEHYDROGENASE SUBUNIT C-RELATED"/>
    <property type="match status" value="1"/>
</dbReference>
<dbReference type="PANTHER" id="PTHR42659:SF2">
    <property type="entry name" value="XANTHINE DEHYDROGENASE SUBUNIT C-RELATED"/>
    <property type="match status" value="1"/>
</dbReference>
<dbReference type="InterPro" id="IPR036683">
    <property type="entry name" value="CO_DH_flav_C_dom_sf"/>
</dbReference>
<evidence type="ECO:0000313" key="5">
    <source>
        <dbReference type="EMBL" id="RHW38954.1"/>
    </source>
</evidence>
<dbReference type="EMBL" id="QWEG01000008">
    <property type="protein sequence ID" value="RHW38954.1"/>
    <property type="molecule type" value="Genomic_DNA"/>
</dbReference>
<dbReference type="Pfam" id="PF00941">
    <property type="entry name" value="FAD_binding_5"/>
    <property type="match status" value="1"/>
</dbReference>
<protein>
    <submittedName>
        <fullName evidence="5">Xanthine dehydrogenase</fullName>
    </submittedName>
</protein>
<sequence>MLPFNFRYSKPTTAQEAVGIFENVKLGGAVPFYFSGGTELITLGRIGLDYADAVIDLKGIPGYEGAFSHDKYLVIGGGTTLTSISEHPLFPLLSKTVSEIADRTARNKITLAGNICGKIFYREAVLPLLLTDCLVGVFGRDGLSYKPILTVFNQNILLKDGDFVFNILIEKDFATLPYFTQKRRKQWDVGYPLITLAALKKDGEIRMAISGLCPFPFRSSELESVLNEQGPSVEERAERAMGALPSPILDDVEGSSEFRKYVLKNMMADAIRELEGKQDGSESQS</sequence>
<dbReference type="SUPFAM" id="SSF56176">
    <property type="entry name" value="FAD-binding/transporter-associated domain-like"/>
    <property type="match status" value="1"/>
</dbReference>
<dbReference type="InterPro" id="IPR051312">
    <property type="entry name" value="Diverse_Substr_Oxidored"/>
</dbReference>
<gene>
    <name evidence="5" type="ORF">D1B31_13350</name>
</gene>
<dbReference type="Proteomes" id="UP000284416">
    <property type="component" value="Unassembled WGS sequence"/>
</dbReference>
<dbReference type="AlphaFoldDB" id="A0A417YSI5"/>
<evidence type="ECO:0000256" key="3">
    <source>
        <dbReference type="ARBA" id="ARBA00023002"/>
    </source>
</evidence>
<evidence type="ECO:0000256" key="2">
    <source>
        <dbReference type="ARBA" id="ARBA00022827"/>
    </source>
</evidence>
<proteinExistence type="predicted"/>
<evidence type="ECO:0000259" key="4">
    <source>
        <dbReference type="PROSITE" id="PS51387"/>
    </source>
</evidence>
<dbReference type="InterPro" id="IPR016167">
    <property type="entry name" value="FAD-bd_PCMH_sub1"/>
</dbReference>
<dbReference type="Gene3D" id="3.30.465.10">
    <property type="match status" value="1"/>
</dbReference>
<dbReference type="InterPro" id="IPR002346">
    <property type="entry name" value="Mopterin_DH_FAD-bd"/>
</dbReference>
<dbReference type="InterPro" id="IPR016169">
    <property type="entry name" value="FAD-bd_PCMH_sub2"/>
</dbReference>
<feature type="domain" description="FAD-binding PCMH-type" evidence="4">
    <location>
        <begin position="1"/>
        <end position="178"/>
    </location>
</feature>
<organism evidence="5 6">
    <name type="scientific">Neobacillus notoginsengisoli</name>
    <dbReference type="NCBI Taxonomy" id="1578198"/>
    <lineage>
        <taxon>Bacteria</taxon>
        <taxon>Bacillati</taxon>
        <taxon>Bacillota</taxon>
        <taxon>Bacilli</taxon>
        <taxon>Bacillales</taxon>
        <taxon>Bacillaceae</taxon>
        <taxon>Neobacillus</taxon>
    </lineage>
</organism>
<name>A0A417YSI5_9BACI</name>
<dbReference type="PROSITE" id="PS51387">
    <property type="entry name" value="FAD_PCMH"/>
    <property type="match status" value="1"/>
</dbReference>